<dbReference type="PANTHER" id="PTHR43245">
    <property type="entry name" value="BIFUNCTIONAL POLYMYXIN RESISTANCE PROTEIN ARNA"/>
    <property type="match status" value="1"/>
</dbReference>
<reference evidence="2" key="1">
    <citation type="submission" date="2017-10" db="EMBL/GenBank/DDBJ databases">
        <title>Draft genome sequence of the planktic cyanobacteria Tychonema bourrellyi isolated from alpine lentic freshwater.</title>
        <authorList>
            <person name="Tett A."/>
            <person name="Armanini F."/>
            <person name="Asnicar F."/>
            <person name="Boscaini A."/>
            <person name="Pasolli E."/>
            <person name="Zolfo M."/>
            <person name="Donati C."/>
            <person name="Salmaso N."/>
            <person name="Segata N."/>
        </authorList>
    </citation>
    <scope>NUCLEOTIDE SEQUENCE</scope>
    <source>
        <strain evidence="2">FEM_GT703</strain>
    </source>
</reference>
<dbReference type="Gene3D" id="3.40.50.720">
    <property type="entry name" value="NAD(P)-binding Rossmann-like Domain"/>
    <property type="match status" value="1"/>
</dbReference>
<feature type="domain" description="NAD-dependent epimerase/dehydratase" evidence="1">
    <location>
        <begin position="6"/>
        <end position="230"/>
    </location>
</feature>
<proteinExistence type="predicted"/>
<dbReference type="EMBL" id="NXIB02000088">
    <property type="protein sequence ID" value="PHX54613.1"/>
    <property type="molecule type" value="Genomic_DNA"/>
</dbReference>
<dbReference type="OrthoDB" id="504638at2"/>
<protein>
    <submittedName>
        <fullName evidence="2">NAD(P)-dependent oxidoreductase</fullName>
    </submittedName>
</protein>
<organism evidence="2 3">
    <name type="scientific">Tychonema bourrellyi FEM_GT703</name>
    <dbReference type="NCBI Taxonomy" id="2040638"/>
    <lineage>
        <taxon>Bacteria</taxon>
        <taxon>Bacillati</taxon>
        <taxon>Cyanobacteriota</taxon>
        <taxon>Cyanophyceae</taxon>
        <taxon>Oscillatoriophycideae</taxon>
        <taxon>Oscillatoriales</taxon>
        <taxon>Microcoleaceae</taxon>
        <taxon>Tychonema</taxon>
    </lineage>
</organism>
<name>A0A2G4EYL7_9CYAN</name>
<dbReference type="SUPFAM" id="SSF51735">
    <property type="entry name" value="NAD(P)-binding Rossmann-fold domains"/>
    <property type="match status" value="1"/>
</dbReference>
<gene>
    <name evidence="2" type="ORF">CP500_015150</name>
</gene>
<dbReference type="Pfam" id="PF01370">
    <property type="entry name" value="Epimerase"/>
    <property type="match status" value="1"/>
</dbReference>
<evidence type="ECO:0000313" key="3">
    <source>
        <dbReference type="Proteomes" id="UP000226442"/>
    </source>
</evidence>
<keyword evidence="3" id="KW-1185">Reference proteome</keyword>
<dbReference type="InterPro" id="IPR050177">
    <property type="entry name" value="Lipid_A_modif_metabolic_enz"/>
</dbReference>
<dbReference type="RefSeq" id="WP_096831531.1">
    <property type="nucleotide sequence ID" value="NZ_NXIB02000088.1"/>
</dbReference>
<comment type="caution">
    <text evidence="2">The sequence shown here is derived from an EMBL/GenBank/DDBJ whole genome shotgun (WGS) entry which is preliminary data.</text>
</comment>
<evidence type="ECO:0000313" key="2">
    <source>
        <dbReference type="EMBL" id="PHX54613.1"/>
    </source>
</evidence>
<dbReference type="Proteomes" id="UP000226442">
    <property type="component" value="Unassembled WGS sequence"/>
</dbReference>
<dbReference type="InterPro" id="IPR036291">
    <property type="entry name" value="NAD(P)-bd_dom_sf"/>
</dbReference>
<dbReference type="AlphaFoldDB" id="A0A2G4EYL7"/>
<sequence>MNTKKIFITGASGCIGHYMTETLIQQTNHELYLLVRNPDKLKFNWKSRPGINILQGDMRDIEQYAELLKTIDVAILAATAWGGTQEVFDVNVAKTLRLIQLLSPQICQQVIYFSTASILGNDNNLLKEAGELGTDYIRSKYECMTKLSELKNVPHITALYPTLVLGGSENKPVSHLSSGIPQVAKWIGLIRWLKADGSFHFIHGADIATVVNYFVEHPADSDETRHFVLGNAPITANEAVEQACAYLNQKIFFRITLSPGLADFFIWLFRIQVAAWDRFCISYRHFTYQNFVNPETIGLPSYCGTIADMLKTSGIPGKDLKS</sequence>
<evidence type="ECO:0000259" key="1">
    <source>
        <dbReference type="Pfam" id="PF01370"/>
    </source>
</evidence>
<dbReference type="PANTHER" id="PTHR43245:SF13">
    <property type="entry name" value="UDP-D-APIOSE_UDP-D-XYLOSE SYNTHASE 2"/>
    <property type="match status" value="1"/>
</dbReference>
<accession>A0A2G4EYL7</accession>
<dbReference type="InterPro" id="IPR001509">
    <property type="entry name" value="Epimerase_deHydtase"/>
</dbReference>